<reference evidence="2 3" key="1">
    <citation type="journal article" date="2019" name="Int. J. Syst. Evol. Microbiol.">
        <title>The Global Catalogue of Microorganisms (GCM) 10K type strain sequencing project: providing services to taxonomists for standard genome sequencing and annotation.</title>
        <authorList>
            <consortium name="The Broad Institute Genomics Platform"/>
            <consortium name="The Broad Institute Genome Sequencing Center for Infectious Disease"/>
            <person name="Wu L."/>
            <person name="Ma J."/>
        </authorList>
    </citation>
    <scope>NUCLEOTIDE SEQUENCE [LARGE SCALE GENOMIC DNA]</scope>
    <source>
        <strain evidence="2 3">JCM 14718</strain>
    </source>
</reference>
<evidence type="ECO:0000256" key="1">
    <source>
        <dbReference type="SAM" id="MobiDB-lite"/>
    </source>
</evidence>
<organism evidence="2 3">
    <name type="scientific">Fodinicola feengrottensis</name>
    <dbReference type="NCBI Taxonomy" id="435914"/>
    <lineage>
        <taxon>Bacteria</taxon>
        <taxon>Bacillati</taxon>
        <taxon>Actinomycetota</taxon>
        <taxon>Actinomycetes</taxon>
        <taxon>Mycobacteriales</taxon>
        <taxon>Fodinicola</taxon>
    </lineage>
</organism>
<feature type="region of interest" description="Disordered" evidence="1">
    <location>
        <begin position="1"/>
        <end position="28"/>
    </location>
</feature>
<gene>
    <name evidence="2" type="ORF">GCM10009765_04700</name>
</gene>
<name>A0ABN2FSM1_9ACTN</name>
<comment type="caution">
    <text evidence="2">The sequence shown here is derived from an EMBL/GenBank/DDBJ whole genome shotgun (WGS) entry which is preliminary data.</text>
</comment>
<evidence type="ECO:0000313" key="3">
    <source>
        <dbReference type="Proteomes" id="UP001500618"/>
    </source>
</evidence>
<sequence length="65" mass="7088">MHSGGRRLGRDTREQAAPEGGGGQRDRELLHGNLLIWRCIPPPKSDNHARCAVTFTNAPSGDESH</sequence>
<dbReference type="Proteomes" id="UP001500618">
    <property type="component" value="Unassembled WGS sequence"/>
</dbReference>
<accession>A0ABN2FSM1</accession>
<dbReference type="EMBL" id="BAAANY010000001">
    <property type="protein sequence ID" value="GAA1658314.1"/>
    <property type="molecule type" value="Genomic_DNA"/>
</dbReference>
<protein>
    <submittedName>
        <fullName evidence="2">Uncharacterized protein</fullName>
    </submittedName>
</protein>
<keyword evidence="3" id="KW-1185">Reference proteome</keyword>
<proteinExistence type="predicted"/>
<evidence type="ECO:0000313" key="2">
    <source>
        <dbReference type="EMBL" id="GAA1658314.1"/>
    </source>
</evidence>